<proteinExistence type="predicted"/>
<organism evidence="1 2">
    <name type="scientific">Cereibacter johrii</name>
    <dbReference type="NCBI Taxonomy" id="445629"/>
    <lineage>
        <taxon>Bacteria</taxon>
        <taxon>Pseudomonadati</taxon>
        <taxon>Pseudomonadota</taxon>
        <taxon>Alphaproteobacteria</taxon>
        <taxon>Rhodobacterales</taxon>
        <taxon>Paracoccaceae</taxon>
        <taxon>Cereibacter</taxon>
    </lineage>
</organism>
<dbReference type="InterPro" id="IPR029044">
    <property type="entry name" value="Nucleotide-diphossugar_trans"/>
</dbReference>
<sequence>MIRHDQSLYNAVLRGDWAGLSPMWNWPYSRSARPFATMRYPHIVRFIGTLKPRADRKGRYSLRFAQICDRFIADHFPDRPRAPVSGGLSPESRLMRKMLMKHFLPSSKLARYLGRFPSDLTVIR</sequence>
<dbReference type="Proteomes" id="UP000240800">
    <property type="component" value="Unassembled WGS sequence"/>
</dbReference>
<protein>
    <recommendedName>
        <fullName evidence="3">Transposase</fullName>
    </recommendedName>
</protein>
<accession>A0ABX5J337</accession>
<comment type="caution">
    <text evidence="1">The sequence shown here is derived from an EMBL/GenBank/DDBJ whole genome shotgun (WGS) entry which is preliminary data.</text>
</comment>
<dbReference type="Pfam" id="PF01501">
    <property type="entry name" value="Glyco_transf_8"/>
    <property type="match status" value="1"/>
</dbReference>
<dbReference type="InterPro" id="IPR002495">
    <property type="entry name" value="Glyco_trans_8"/>
</dbReference>
<keyword evidence="2" id="KW-1185">Reference proteome</keyword>
<name>A0ABX5J337_9RHOB</name>
<evidence type="ECO:0000313" key="2">
    <source>
        <dbReference type="Proteomes" id="UP000240800"/>
    </source>
</evidence>
<dbReference type="Gene3D" id="3.90.550.10">
    <property type="entry name" value="Spore Coat Polysaccharide Biosynthesis Protein SpsA, Chain A"/>
    <property type="match status" value="1"/>
</dbReference>
<dbReference type="SUPFAM" id="SSF53448">
    <property type="entry name" value="Nucleotide-diphospho-sugar transferases"/>
    <property type="match status" value="1"/>
</dbReference>
<evidence type="ECO:0000313" key="1">
    <source>
        <dbReference type="EMBL" id="PTM76178.1"/>
    </source>
</evidence>
<evidence type="ECO:0008006" key="3">
    <source>
        <dbReference type="Google" id="ProtNLM"/>
    </source>
</evidence>
<reference evidence="1 2" key="1">
    <citation type="submission" date="2018-04" db="EMBL/GenBank/DDBJ databases">
        <title>Genomic Encyclopedia of Type Strains, Phase III (KMG-III): the genomes of soil and plant-associated and newly described type strains.</title>
        <authorList>
            <person name="Whitman W."/>
        </authorList>
    </citation>
    <scope>NUCLEOTIDE SEQUENCE [LARGE SCALE GENOMIC DNA]</scope>
    <source>
        <strain evidence="1 2">JA192</strain>
    </source>
</reference>
<gene>
    <name evidence="1" type="ORF">C8J29_10990</name>
</gene>
<dbReference type="EMBL" id="PZZW01000009">
    <property type="protein sequence ID" value="PTM76178.1"/>
    <property type="molecule type" value="Genomic_DNA"/>
</dbReference>